<organism evidence="2 4">
    <name type="scientific">Mycena citricolor</name>
    <dbReference type="NCBI Taxonomy" id="2018698"/>
    <lineage>
        <taxon>Eukaryota</taxon>
        <taxon>Fungi</taxon>
        <taxon>Dikarya</taxon>
        <taxon>Basidiomycota</taxon>
        <taxon>Agaricomycotina</taxon>
        <taxon>Agaricomycetes</taxon>
        <taxon>Agaricomycetidae</taxon>
        <taxon>Agaricales</taxon>
        <taxon>Marasmiineae</taxon>
        <taxon>Mycenaceae</taxon>
        <taxon>Mycena</taxon>
    </lineage>
</organism>
<protein>
    <submittedName>
        <fullName evidence="2">Uncharacterized protein</fullName>
    </submittedName>
</protein>
<name>A0AAD2GZJ0_9AGAR</name>
<comment type="caution">
    <text evidence="2">The sequence shown here is derived from an EMBL/GenBank/DDBJ whole genome shotgun (WGS) entry which is preliminary data.</text>
</comment>
<reference evidence="2" key="1">
    <citation type="submission" date="2023-11" db="EMBL/GenBank/DDBJ databases">
        <authorList>
            <person name="De Vega J J."/>
            <person name="De Vega J J."/>
        </authorList>
    </citation>
    <scope>NUCLEOTIDE SEQUENCE</scope>
</reference>
<dbReference type="Proteomes" id="UP001295794">
    <property type="component" value="Unassembled WGS sequence"/>
</dbReference>
<feature type="region of interest" description="Disordered" evidence="1">
    <location>
        <begin position="29"/>
        <end position="52"/>
    </location>
</feature>
<evidence type="ECO:0000256" key="1">
    <source>
        <dbReference type="SAM" id="MobiDB-lite"/>
    </source>
</evidence>
<proteinExistence type="predicted"/>
<feature type="non-terminal residue" evidence="2">
    <location>
        <position position="1"/>
    </location>
</feature>
<gene>
    <name evidence="3" type="ORF">MYCIT1_LOCUS31651</name>
    <name evidence="2" type="ORF">MYCIT1_LOCUS7335</name>
</gene>
<dbReference type="EMBL" id="CAVNYO010000440">
    <property type="protein sequence ID" value="CAK5280920.1"/>
    <property type="molecule type" value="Genomic_DNA"/>
</dbReference>
<evidence type="ECO:0000313" key="2">
    <source>
        <dbReference type="EMBL" id="CAK5265935.1"/>
    </source>
</evidence>
<dbReference type="EMBL" id="CAVNYO010000104">
    <property type="protein sequence ID" value="CAK5265935.1"/>
    <property type="molecule type" value="Genomic_DNA"/>
</dbReference>
<evidence type="ECO:0000313" key="4">
    <source>
        <dbReference type="Proteomes" id="UP001295794"/>
    </source>
</evidence>
<dbReference type="AlphaFoldDB" id="A0AAD2GZJ0"/>
<evidence type="ECO:0000313" key="3">
    <source>
        <dbReference type="EMBL" id="CAK5280920.1"/>
    </source>
</evidence>
<sequence length="92" mass="10440">ATYMCSSWNEVQNRSKLRLKLQQRFIRVPLPDPRSPGGINGPSRRKRGRKAKAEQLVHAQVIDSLIIPMTCIVFPPRTACVPDYRIALVVQT</sequence>
<keyword evidence="4" id="KW-1185">Reference proteome</keyword>
<accession>A0AAD2GZJ0</accession>